<dbReference type="InterPro" id="IPR018958">
    <property type="entry name" value="Knr4/Smi1-like_dom"/>
</dbReference>
<dbReference type="SUPFAM" id="SSF160631">
    <property type="entry name" value="SMI1/KNR4-like"/>
    <property type="match status" value="1"/>
</dbReference>
<protein>
    <recommendedName>
        <fullName evidence="1">Knr4/Smi1-like domain-containing protein</fullName>
    </recommendedName>
</protein>
<dbReference type="RefSeq" id="WP_072957741.1">
    <property type="nucleotide sequence ID" value="NZ_FQUT01000005.1"/>
</dbReference>
<dbReference type="SMART" id="SM00860">
    <property type="entry name" value="SMI1_KNR4"/>
    <property type="match status" value="1"/>
</dbReference>
<dbReference type="Gene3D" id="3.40.1580.10">
    <property type="entry name" value="SMI1/KNR4-like"/>
    <property type="match status" value="1"/>
</dbReference>
<dbReference type="Proteomes" id="UP000184518">
    <property type="component" value="Unassembled WGS sequence"/>
</dbReference>
<sequence length="279" mass="33736">MIIPENLTDFLYWVKERTEKLWASEDWREHEFYGAKWQPLTEQQIDEVEQKYGVKFNNEHKEFLKILHAVDRKEIIEYDGENNEVIFEECTWFYNWLKDEQEIRERLHGLSDWFYSDVEGGNQVWLKSWGKKPGSKEEREKIFQEWFSKIPQLLPIYSHRFVVGDDNLKWNPIISSWGSDIIVMGWDFRTYLLNEIGSHLDIYEDVFDEEDQMFYPEVLPEIQEIFNENFKFDETKDVPYLKEMMLYWSSGWSSFGMNYYPKGTTVSPIVKTCIAEEEI</sequence>
<gene>
    <name evidence="2" type="ORF">SAMN05443633_105220</name>
</gene>
<proteinExistence type="predicted"/>
<evidence type="ECO:0000313" key="2">
    <source>
        <dbReference type="EMBL" id="SHF63879.1"/>
    </source>
</evidence>
<dbReference type="InterPro" id="IPR037883">
    <property type="entry name" value="Knr4/Smi1-like_sf"/>
</dbReference>
<dbReference type="AlphaFoldDB" id="A0A1M5DA08"/>
<dbReference type="OrthoDB" id="264195at2"/>
<feature type="domain" description="Knr4/Smi1-like" evidence="1">
    <location>
        <begin position="39"/>
        <end position="149"/>
    </location>
</feature>
<accession>A0A1M5DA08</accession>
<reference evidence="3" key="1">
    <citation type="submission" date="2016-11" db="EMBL/GenBank/DDBJ databases">
        <authorList>
            <person name="Varghese N."/>
            <person name="Submissions S."/>
        </authorList>
    </citation>
    <scope>NUCLEOTIDE SEQUENCE [LARGE SCALE GENOMIC DNA]</scope>
    <source>
        <strain evidence="3">DSM 27619</strain>
    </source>
</reference>
<organism evidence="2 3">
    <name type="scientific">Chryseobacterium arachidis</name>
    <dbReference type="NCBI Taxonomy" id="1416778"/>
    <lineage>
        <taxon>Bacteria</taxon>
        <taxon>Pseudomonadati</taxon>
        <taxon>Bacteroidota</taxon>
        <taxon>Flavobacteriia</taxon>
        <taxon>Flavobacteriales</taxon>
        <taxon>Weeksellaceae</taxon>
        <taxon>Chryseobacterium group</taxon>
        <taxon>Chryseobacterium</taxon>
    </lineage>
</organism>
<name>A0A1M5DA08_9FLAO</name>
<keyword evidence="3" id="KW-1185">Reference proteome</keyword>
<evidence type="ECO:0000313" key="3">
    <source>
        <dbReference type="Proteomes" id="UP000184518"/>
    </source>
</evidence>
<dbReference type="STRING" id="1416778.SAMN05443633_105220"/>
<evidence type="ECO:0000259" key="1">
    <source>
        <dbReference type="SMART" id="SM00860"/>
    </source>
</evidence>
<dbReference type="EMBL" id="FQUT01000005">
    <property type="protein sequence ID" value="SHF63879.1"/>
    <property type="molecule type" value="Genomic_DNA"/>
</dbReference>